<proteinExistence type="predicted"/>
<keyword evidence="2" id="KW-1185">Reference proteome</keyword>
<gene>
    <name evidence="1" type="ORF">I5M32_07905</name>
</gene>
<dbReference type="SUPFAM" id="SSF63829">
    <property type="entry name" value="Calcium-dependent phosphotriesterase"/>
    <property type="match status" value="1"/>
</dbReference>
<dbReference type="InterPro" id="IPR011042">
    <property type="entry name" value="6-blade_b-propeller_TolB-like"/>
</dbReference>
<evidence type="ECO:0000313" key="1">
    <source>
        <dbReference type="EMBL" id="MBK0382881.1"/>
    </source>
</evidence>
<accession>A0ABS1BJF1</accession>
<protein>
    <recommendedName>
        <fullName evidence="3">6-bladed beta-propeller protein</fullName>
    </recommendedName>
</protein>
<reference evidence="1 2" key="1">
    <citation type="submission" date="2020-12" db="EMBL/GenBank/DDBJ databases">
        <title>Bacterial novel species Pedobacter sp. SD-b isolated from soil.</title>
        <authorList>
            <person name="Jung H.-Y."/>
        </authorList>
    </citation>
    <scope>NUCLEOTIDE SEQUENCE [LARGE SCALE GENOMIC DNA]</scope>
    <source>
        <strain evidence="1 2">SD-b</strain>
    </source>
</reference>
<evidence type="ECO:0000313" key="2">
    <source>
        <dbReference type="Proteomes" id="UP000660024"/>
    </source>
</evidence>
<name>A0ABS1BJF1_9SPHI</name>
<sequence length="265" mass="31137">MMIFFYLLMVSISLKVDAQEYQFIAKIDTVAKIVTLDNLGNLFVVTPKNEVLKFSPQGKFLWNYTNKTFGEVSQIDVTDPLRVILYYQTYQQIVVLNNNLSEISKFTFNQNPNLQITLVASANNNGLWVYDQINRELRKLSNNFIDDLKSGNIYQRNGFDMQANFMLTDDDYIYLNDQKEGVRIFDRFGNFYKTAVIYPQKNFEVNDKEIYFMKDKSLMKYNINTYSLSKIDLPIKEPFIDAALRFNRLVILKEKDITLWAVKNN</sequence>
<dbReference type="Proteomes" id="UP000660024">
    <property type="component" value="Unassembled WGS sequence"/>
</dbReference>
<evidence type="ECO:0008006" key="3">
    <source>
        <dbReference type="Google" id="ProtNLM"/>
    </source>
</evidence>
<dbReference type="Gene3D" id="2.120.10.30">
    <property type="entry name" value="TolB, C-terminal domain"/>
    <property type="match status" value="1"/>
</dbReference>
<dbReference type="EMBL" id="JAEHFY010000009">
    <property type="protein sequence ID" value="MBK0382881.1"/>
    <property type="molecule type" value="Genomic_DNA"/>
</dbReference>
<organism evidence="1 2">
    <name type="scientific">Pedobacter segetis</name>
    <dbReference type="NCBI Taxonomy" id="2793069"/>
    <lineage>
        <taxon>Bacteria</taxon>
        <taxon>Pseudomonadati</taxon>
        <taxon>Bacteroidota</taxon>
        <taxon>Sphingobacteriia</taxon>
        <taxon>Sphingobacteriales</taxon>
        <taxon>Sphingobacteriaceae</taxon>
        <taxon>Pedobacter</taxon>
    </lineage>
</organism>
<comment type="caution">
    <text evidence="1">The sequence shown here is derived from an EMBL/GenBank/DDBJ whole genome shotgun (WGS) entry which is preliminary data.</text>
</comment>